<comment type="catalytic activity">
    <reaction evidence="13">
        <text>3-methylbutanoyl-CoA + malonyl-[ACP] + H(+) = 5-methyl-3-oxohexanoyl-[ACP] + CO2 + CoA</text>
        <dbReference type="Rhea" id="RHEA:42272"/>
        <dbReference type="Rhea" id="RHEA-COMP:9623"/>
        <dbReference type="Rhea" id="RHEA-COMP:9941"/>
        <dbReference type="ChEBI" id="CHEBI:15378"/>
        <dbReference type="ChEBI" id="CHEBI:16526"/>
        <dbReference type="ChEBI" id="CHEBI:57287"/>
        <dbReference type="ChEBI" id="CHEBI:57345"/>
        <dbReference type="ChEBI" id="CHEBI:78449"/>
        <dbReference type="ChEBI" id="CHEBI:78822"/>
        <dbReference type="EC" id="2.3.1.300"/>
    </reaction>
    <physiologicalReaction direction="left-to-right" evidence="13">
        <dbReference type="Rhea" id="RHEA:42273"/>
    </physiologicalReaction>
</comment>
<dbReference type="RefSeq" id="WP_308454018.1">
    <property type="nucleotide sequence ID" value="NZ_JAJEQR010000031.1"/>
</dbReference>
<comment type="caution">
    <text evidence="17">The sequence shown here is derived from an EMBL/GenBank/DDBJ whole genome shotgun (WGS) entry which is preliminary data.</text>
</comment>
<feature type="region of interest" description="ACP-binding" evidence="14">
    <location>
        <begin position="243"/>
        <end position="247"/>
    </location>
</feature>
<keyword evidence="6 14" id="KW-0276">Fatty acid metabolism</keyword>
<keyword evidence="7 14" id="KW-0443">Lipid metabolism</keyword>
<evidence type="ECO:0000259" key="15">
    <source>
        <dbReference type="Pfam" id="PF08541"/>
    </source>
</evidence>
<dbReference type="NCBIfam" id="TIGR00747">
    <property type="entry name" value="fabH"/>
    <property type="match status" value="1"/>
</dbReference>
<sequence>MTKTYARILGTGSFLPERHLTNADLAKRVNTNNEWIVERTGIRERRLSENGTAAMAAEAAQQALADAEISAEELDLVIAATSTPDYAFPGVACQVQAAIGANRAFCFDLAAACSGFLYALSTAAAYIESGMARKILVIGADAMSKITNWEDRGTCILFGDGAGAAVLTAASTGLMAFDLGTSGRDGGSLTCPFGTEPEELPYIHMDGRRVFQFAVRTVPETIRRVLAEASWEKDEVRYYFLHQANARILASVARTLQIPEKKMPMNIAYCGNTSAASIPILLDEWNRAERISPGDKLVLAGFGAGLTWGAAALEW</sequence>
<dbReference type="FunFam" id="3.40.47.10:FF:000004">
    <property type="entry name" value="3-oxoacyl-[acyl-carrier-protein] synthase 3"/>
    <property type="match status" value="1"/>
</dbReference>
<feature type="domain" description="Beta-ketoacyl-[acyl-carrier-protein] synthase III C-terminal" evidence="15">
    <location>
        <begin position="226"/>
        <end position="315"/>
    </location>
</feature>
<dbReference type="GO" id="GO:0005737">
    <property type="term" value="C:cytoplasm"/>
    <property type="evidence" value="ECO:0007669"/>
    <property type="project" value="UniProtKB-SubCell"/>
</dbReference>
<organism evidence="17 18">
    <name type="scientific">Hominifimenecus microfluidus</name>
    <dbReference type="NCBI Taxonomy" id="2885348"/>
    <lineage>
        <taxon>Bacteria</taxon>
        <taxon>Bacillati</taxon>
        <taxon>Bacillota</taxon>
        <taxon>Clostridia</taxon>
        <taxon>Lachnospirales</taxon>
        <taxon>Lachnospiraceae</taxon>
        <taxon>Hominifimenecus</taxon>
    </lineage>
</organism>
<reference evidence="17" key="1">
    <citation type="submission" date="2021-10" db="EMBL/GenBank/DDBJ databases">
        <title>Anaerobic single-cell dispensing facilitates the cultivation of human gut bacteria.</title>
        <authorList>
            <person name="Afrizal A."/>
        </authorList>
    </citation>
    <scope>NUCLEOTIDE SEQUENCE</scope>
    <source>
        <strain evidence="17">CLA-AA-H215</strain>
    </source>
</reference>
<keyword evidence="18" id="KW-1185">Reference proteome</keyword>
<feature type="domain" description="Beta-ketoacyl-[acyl-carrier-protein] synthase III N-terminal" evidence="16">
    <location>
        <begin position="107"/>
        <end position="183"/>
    </location>
</feature>
<dbReference type="GO" id="GO:0033818">
    <property type="term" value="F:beta-ketoacyl-acyl-carrier-protein synthase III activity"/>
    <property type="evidence" value="ECO:0007669"/>
    <property type="project" value="UniProtKB-UniRule"/>
</dbReference>
<comment type="similarity">
    <text evidence="2 14">Belongs to the thiolase-like superfamily. FabH family.</text>
</comment>
<evidence type="ECO:0000256" key="14">
    <source>
        <dbReference type="HAMAP-Rule" id="MF_01815"/>
    </source>
</evidence>
<evidence type="ECO:0000259" key="16">
    <source>
        <dbReference type="Pfam" id="PF08545"/>
    </source>
</evidence>
<feature type="active site" evidence="14">
    <location>
        <position position="272"/>
    </location>
</feature>
<evidence type="ECO:0000256" key="12">
    <source>
        <dbReference type="ARBA" id="ARBA00052467"/>
    </source>
</evidence>
<evidence type="ECO:0000256" key="2">
    <source>
        <dbReference type="ARBA" id="ARBA00008642"/>
    </source>
</evidence>
<evidence type="ECO:0000256" key="1">
    <source>
        <dbReference type="ARBA" id="ARBA00005194"/>
    </source>
</evidence>
<evidence type="ECO:0000256" key="5">
    <source>
        <dbReference type="ARBA" id="ARBA00022679"/>
    </source>
</evidence>
<dbReference type="SUPFAM" id="SSF53901">
    <property type="entry name" value="Thiolase-like"/>
    <property type="match status" value="1"/>
</dbReference>
<keyword evidence="8 14" id="KW-0275">Fatty acid biosynthesis</keyword>
<dbReference type="InterPro" id="IPR016039">
    <property type="entry name" value="Thiolase-like"/>
</dbReference>
<evidence type="ECO:0000256" key="13">
    <source>
        <dbReference type="ARBA" id="ARBA00052985"/>
    </source>
</evidence>
<dbReference type="Pfam" id="PF08545">
    <property type="entry name" value="ACP_syn_III"/>
    <property type="match status" value="1"/>
</dbReference>
<evidence type="ECO:0000256" key="11">
    <source>
        <dbReference type="ARBA" id="ARBA00052407"/>
    </source>
</evidence>
<comment type="domain">
    <text evidence="14">The last Arg residue of the ACP-binding site is essential for the weak association between ACP/AcpP and FabH.</text>
</comment>
<dbReference type="PANTHER" id="PTHR34069">
    <property type="entry name" value="3-OXOACYL-[ACYL-CARRIER-PROTEIN] SYNTHASE 3"/>
    <property type="match status" value="1"/>
</dbReference>
<proteinExistence type="inferred from homology"/>
<dbReference type="GO" id="GO:0004315">
    <property type="term" value="F:3-oxoacyl-[acyl-carrier-protein] synthase activity"/>
    <property type="evidence" value="ECO:0007669"/>
    <property type="project" value="InterPro"/>
</dbReference>
<feature type="active site" evidence="14">
    <location>
        <position position="113"/>
    </location>
</feature>
<dbReference type="InterPro" id="IPR004655">
    <property type="entry name" value="FabH"/>
</dbReference>
<comment type="subunit">
    <text evidence="14">Homodimer.</text>
</comment>
<dbReference type="InterPro" id="IPR013747">
    <property type="entry name" value="ACP_syn_III_C"/>
</dbReference>
<dbReference type="AlphaFoldDB" id="A0AAE3EB95"/>
<dbReference type="GO" id="GO:0006633">
    <property type="term" value="P:fatty acid biosynthetic process"/>
    <property type="evidence" value="ECO:0007669"/>
    <property type="project" value="UniProtKB-UniRule"/>
</dbReference>
<gene>
    <name evidence="14" type="primary">fabH</name>
    <name evidence="17" type="ORF">LKD81_10890</name>
</gene>
<dbReference type="Pfam" id="PF08541">
    <property type="entry name" value="ACP_syn_III_C"/>
    <property type="match status" value="1"/>
</dbReference>
<dbReference type="NCBIfam" id="NF006829">
    <property type="entry name" value="PRK09352.1"/>
    <property type="match status" value="1"/>
</dbReference>
<dbReference type="HAMAP" id="MF_01815">
    <property type="entry name" value="FabH"/>
    <property type="match status" value="1"/>
</dbReference>
<dbReference type="InterPro" id="IPR013751">
    <property type="entry name" value="ACP_syn_III_N"/>
</dbReference>
<keyword evidence="5 14" id="KW-0808">Transferase</keyword>
<evidence type="ECO:0000256" key="7">
    <source>
        <dbReference type="ARBA" id="ARBA00023098"/>
    </source>
</evidence>
<dbReference type="Gene3D" id="3.40.47.10">
    <property type="match status" value="1"/>
</dbReference>
<keyword evidence="14" id="KW-0511">Multifunctional enzyme</keyword>
<evidence type="ECO:0000256" key="6">
    <source>
        <dbReference type="ARBA" id="ARBA00022832"/>
    </source>
</evidence>
<evidence type="ECO:0000313" key="17">
    <source>
        <dbReference type="EMBL" id="MCC2231499.1"/>
    </source>
</evidence>
<evidence type="ECO:0000313" key="18">
    <source>
        <dbReference type="Proteomes" id="UP001198182"/>
    </source>
</evidence>
<protein>
    <recommendedName>
        <fullName evidence="14">Beta-ketoacyl-[acyl-carrier-protein] synthase III</fullName>
        <shortName evidence="14">Beta-ketoacyl-ACP synthase III</shortName>
        <shortName evidence="14">KAS III</shortName>
        <ecNumber evidence="14">2.3.1.180</ecNumber>
    </recommendedName>
    <alternativeName>
        <fullName evidence="14">3-oxoacyl-[acyl-carrier-protein] synthase 3</fullName>
    </alternativeName>
    <alternativeName>
        <fullName evidence="14">3-oxoacyl-[acyl-carrier-protein] synthase III</fullName>
    </alternativeName>
</protein>
<feature type="active site" evidence="14">
    <location>
        <position position="242"/>
    </location>
</feature>
<evidence type="ECO:0000256" key="4">
    <source>
        <dbReference type="ARBA" id="ARBA00022516"/>
    </source>
</evidence>
<accession>A0AAE3EB95</accession>
<comment type="subcellular location">
    <subcellularLocation>
        <location evidence="14">Cytoplasm</location>
    </subcellularLocation>
</comment>
<name>A0AAE3EB95_9FIRM</name>
<comment type="catalytic activity">
    <reaction evidence="12">
        <text>2-methylpropanoyl-CoA + malonyl-[ACP] + H(+) = 4-methyl-3-oxopentanoyl-[ACP] + CO2 + CoA</text>
        <dbReference type="Rhea" id="RHEA:42268"/>
        <dbReference type="Rhea" id="RHEA-COMP:9623"/>
        <dbReference type="Rhea" id="RHEA-COMP:9940"/>
        <dbReference type="ChEBI" id="CHEBI:15378"/>
        <dbReference type="ChEBI" id="CHEBI:16526"/>
        <dbReference type="ChEBI" id="CHEBI:57287"/>
        <dbReference type="ChEBI" id="CHEBI:57338"/>
        <dbReference type="ChEBI" id="CHEBI:78449"/>
        <dbReference type="ChEBI" id="CHEBI:78820"/>
        <dbReference type="EC" id="2.3.1.300"/>
    </reaction>
    <physiologicalReaction direction="left-to-right" evidence="12">
        <dbReference type="Rhea" id="RHEA:42269"/>
    </physiologicalReaction>
</comment>
<comment type="pathway">
    <text evidence="1 14">Lipid metabolism; fatty acid biosynthesis.</text>
</comment>
<keyword evidence="4 14" id="KW-0444">Lipid biosynthesis</keyword>
<dbReference type="EC" id="2.3.1.180" evidence="14"/>
<comment type="catalytic activity">
    <reaction evidence="11">
        <text>(2S)-2-methylbutanoyl-CoA + malonyl-[ACP] + H(+) = (4S)-4-methyl-3-oxohexanoyl-[ACP] + CO2 + CoA</text>
        <dbReference type="Rhea" id="RHEA:42276"/>
        <dbReference type="Rhea" id="RHEA-COMP:9623"/>
        <dbReference type="Rhea" id="RHEA-COMP:17148"/>
        <dbReference type="ChEBI" id="CHEBI:15378"/>
        <dbReference type="ChEBI" id="CHEBI:16526"/>
        <dbReference type="ChEBI" id="CHEBI:57287"/>
        <dbReference type="ChEBI" id="CHEBI:78449"/>
        <dbReference type="ChEBI" id="CHEBI:88166"/>
        <dbReference type="ChEBI" id="CHEBI:167462"/>
        <dbReference type="EC" id="2.3.1.300"/>
    </reaction>
    <physiologicalReaction direction="left-to-right" evidence="11">
        <dbReference type="Rhea" id="RHEA:42277"/>
    </physiologicalReaction>
</comment>
<evidence type="ECO:0000256" key="10">
    <source>
        <dbReference type="ARBA" id="ARBA00051096"/>
    </source>
</evidence>
<dbReference type="EMBL" id="JAJEQR010000031">
    <property type="protein sequence ID" value="MCC2231499.1"/>
    <property type="molecule type" value="Genomic_DNA"/>
</dbReference>
<keyword evidence="3 14" id="KW-0963">Cytoplasm</keyword>
<dbReference type="GO" id="GO:0044550">
    <property type="term" value="P:secondary metabolite biosynthetic process"/>
    <property type="evidence" value="ECO:0007669"/>
    <property type="project" value="TreeGrafter"/>
</dbReference>
<comment type="function">
    <text evidence="14">Catalyzes the condensation reaction of fatty acid synthesis by the addition to an acyl acceptor of two carbons from malonyl-ACP. Catalyzes the first condensation reaction which initiates fatty acid synthesis and may therefore play a role in governing the total rate of fatty acid production. Possesses both acetoacetyl-ACP synthase and acetyl transacylase activities. Its substrate specificity determines the biosynthesis of branched-chain and/or straight-chain of fatty acids.</text>
</comment>
<evidence type="ECO:0000256" key="9">
    <source>
        <dbReference type="ARBA" id="ARBA00023315"/>
    </source>
</evidence>
<evidence type="ECO:0000256" key="3">
    <source>
        <dbReference type="ARBA" id="ARBA00022490"/>
    </source>
</evidence>
<dbReference type="CDD" id="cd00830">
    <property type="entry name" value="KAS_III"/>
    <property type="match status" value="1"/>
</dbReference>
<comment type="catalytic activity">
    <reaction evidence="10">
        <text>malonyl-[ACP] + acetyl-CoA + H(+) = 3-oxobutanoyl-[ACP] + CO2 + CoA</text>
        <dbReference type="Rhea" id="RHEA:12080"/>
        <dbReference type="Rhea" id="RHEA-COMP:9623"/>
        <dbReference type="Rhea" id="RHEA-COMP:9625"/>
        <dbReference type="ChEBI" id="CHEBI:15378"/>
        <dbReference type="ChEBI" id="CHEBI:16526"/>
        <dbReference type="ChEBI" id="CHEBI:57287"/>
        <dbReference type="ChEBI" id="CHEBI:57288"/>
        <dbReference type="ChEBI" id="CHEBI:78449"/>
        <dbReference type="ChEBI" id="CHEBI:78450"/>
        <dbReference type="EC" id="2.3.1.180"/>
    </reaction>
    <physiologicalReaction direction="left-to-right" evidence="10">
        <dbReference type="Rhea" id="RHEA:12081"/>
    </physiologicalReaction>
</comment>
<dbReference type="PANTHER" id="PTHR34069:SF2">
    <property type="entry name" value="BETA-KETOACYL-[ACYL-CARRIER-PROTEIN] SYNTHASE III"/>
    <property type="match status" value="1"/>
</dbReference>
<keyword evidence="9 14" id="KW-0012">Acyltransferase</keyword>
<evidence type="ECO:0000256" key="8">
    <source>
        <dbReference type="ARBA" id="ARBA00023160"/>
    </source>
</evidence>
<dbReference type="Proteomes" id="UP001198182">
    <property type="component" value="Unassembled WGS sequence"/>
</dbReference>